<dbReference type="GO" id="GO:0016787">
    <property type="term" value="F:hydrolase activity"/>
    <property type="evidence" value="ECO:0007669"/>
    <property type="project" value="UniProtKB-KW"/>
</dbReference>
<gene>
    <name evidence="2" type="ORF">X797_008158</name>
</gene>
<evidence type="ECO:0000313" key="3">
    <source>
        <dbReference type="Proteomes" id="UP000030151"/>
    </source>
</evidence>
<dbReference type="AlphaFoldDB" id="A0A0A1US33"/>
<dbReference type="PANTHER" id="PTHR10963">
    <property type="entry name" value="GLYCOSYL HYDROLASE-RELATED"/>
    <property type="match status" value="1"/>
</dbReference>
<dbReference type="Gene3D" id="2.60.120.200">
    <property type="match status" value="1"/>
</dbReference>
<organism evidence="2 3">
    <name type="scientific">Metarhizium robertsii</name>
    <dbReference type="NCBI Taxonomy" id="568076"/>
    <lineage>
        <taxon>Eukaryota</taxon>
        <taxon>Fungi</taxon>
        <taxon>Dikarya</taxon>
        <taxon>Ascomycota</taxon>
        <taxon>Pezizomycotina</taxon>
        <taxon>Sordariomycetes</taxon>
        <taxon>Hypocreomycetidae</taxon>
        <taxon>Hypocreales</taxon>
        <taxon>Clavicipitaceae</taxon>
        <taxon>Metarhizium</taxon>
    </lineage>
</organism>
<accession>A0A0A1US33</accession>
<protein>
    <submittedName>
        <fullName evidence="2">Glycoside hydrolase family 16-like protein</fullName>
    </submittedName>
</protein>
<keyword evidence="1" id="KW-0732">Signal</keyword>
<dbReference type="EMBL" id="JELW01000024">
    <property type="protein sequence ID" value="EXU98684.1"/>
    <property type="molecule type" value="Genomic_DNA"/>
</dbReference>
<dbReference type="PANTHER" id="PTHR10963:SF24">
    <property type="entry name" value="GLYCOSIDASE C21B10.07-RELATED"/>
    <property type="match status" value="1"/>
</dbReference>
<dbReference type="Pfam" id="PF26113">
    <property type="entry name" value="GH16_XgeA"/>
    <property type="match status" value="1"/>
</dbReference>
<proteinExistence type="predicted"/>
<evidence type="ECO:0000256" key="1">
    <source>
        <dbReference type="SAM" id="SignalP"/>
    </source>
</evidence>
<dbReference type="Proteomes" id="UP000030151">
    <property type="component" value="Unassembled WGS sequence"/>
</dbReference>
<dbReference type="InterPro" id="IPR050546">
    <property type="entry name" value="Glycosyl_Hydrlase_16"/>
</dbReference>
<name>A0A0A1US33_9HYPO</name>
<keyword evidence="2" id="KW-0378">Hydrolase</keyword>
<dbReference type="SUPFAM" id="SSF49899">
    <property type="entry name" value="Concanavalin A-like lectins/glucanases"/>
    <property type="match status" value="1"/>
</dbReference>
<dbReference type="InterPro" id="IPR013320">
    <property type="entry name" value="ConA-like_dom_sf"/>
</dbReference>
<sequence>MRPVTAWLLAVHCAASAAEQFRLNQTYDASNFFKSFDFRTTGGIPTQNDDNWSWVKYQNLTNAQKKGLAKIKDGEVYLGIDHTRVLNKTSAEGRDSLRVVSKKAFKYGLVITRFTHLPELVCGGWPAYNRFASWTLGVGEWPKAGEIDIYEGWNLDIHNKPVFHVGPASEFGSCTIEQGDQYSGIISSNCDNTFADNKTQWLNQGCQSRETTNTIWASPKGGIQALEWTTEYIKLFTWPHGQEPDNLNDDELDTSSWGQPSVQLRATKCDINRIFQEQQLMFTLPVCGNPPGSDQFWKELDGGSNKTCDKVTREPTCIDFVSKNPQAFKNFYFQIKDIRYLTQKVIKPTNHTTIATSTRSMNRTSTATSLTTTVSLNHTTIASSLTATVSKNQTRITTATGSTIQDGQTGIQEAVTATSTASKASVSCKHRHGARHI</sequence>
<dbReference type="HOGENOM" id="CLU_016972_0_3_1"/>
<evidence type="ECO:0000313" key="2">
    <source>
        <dbReference type="EMBL" id="EXU98684.1"/>
    </source>
</evidence>
<dbReference type="GO" id="GO:0009251">
    <property type="term" value="P:glucan catabolic process"/>
    <property type="evidence" value="ECO:0007669"/>
    <property type="project" value="TreeGrafter"/>
</dbReference>
<comment type="caution">
    <text evidence="2">The sequence shown here is derived from an EMBL/GenBank/DDBJ whole genome shotgun (WGS) entry which is preliminary data.</text>
</comment>
<dbReference type="eggNOG" id="ENOG502QTTC">
    <property type="taxonomic scope" value="Eukaryota"/>
</dbReference>
<reference evidence="2 3" key="1">
    <citation type="submission" date="2014-02" db="EMBL/GenBank/DDBJ databases">
        <title>The genome sequence of the entomopathogenic fungus Metarhizium robertsii ARSEF 2575.</title>
        <authorList>
            <person name="Giuliano Garisto Donzelli B."/>
            <person name="Roe B.A."/>
            <person name="Macmil S.L."/>
            <person name="Krasnoff S.B."/>
            <person name="Gibson D.M."/>
        </authorList>
    </citation>
    <scope>NUCLEOTIDE SEQUENCE [LARGE SCALE GENOMIC DNA]</scope>
    <source>
        <strain evidence="2 3">ARSEF 2575</strain>
    </source>
</reference>
<dbReference type="OrthoDB" id="192832at2759"/>
<feature type="signal peptide" evidence="1">
    <location>
        <begin position="1"/>
        <end position="18"/>
    </location>
</feature>
<feature type="chain" id="PRO_5001980805" evidence="1">
    <location>
        <begin position="19"/>
        <end position="437"/>
    </location>
</feature>